<dbReference type="Pfam" id="PF23247">
    <property type="entry name" value="LRR_RPS2"/>
    <property type="match status" value="1"/>
</dbReference>
<dbReference type="InterPro" id="IPR057135">
    <property type="entry name" value="At4g27190-like_LRR"/>
</dbReference>
<organism evidence="3 4">
    <name type="scientific">Citrus sinensis</name>
    <name type="common">Sweet orange</name>
    <name type="synonym">Citrus aurantium var. sinensis</name>
    <dbReference type="NCBI Taxonomy" id="2711"/>
    <lineage>
        <taxon>Eukaryota</taxon>
        <taxon>Viridiplantae</taxon>
        <taxon>Streptophyta</taxon>
        <taxon>Embryophyta</taxon>
        <taxon>Tracheophyta</taxon>
        <taxon>Spermatophyta</taxon>
        <taxon>Magnoliopsida</taxon>
        <taxon>eudicotyledons</taxon>
        <taxon>Gunneridae</taxon>
        <taxon>Pentapetalae</taxon>
        <taxon>rosids</taxon>
        <taxon>malvids</taxon>
        <taxon>Sapindales</taxon>
        <taxon>Rutaceae</taxon>
        <taxon>Aurantioideae</taxon>
        <taxon>Citrus</taxon>
    </lineage>
</organism>
<dbReference type="AlphaFoldDB" id="A0A067D001"/>
<name>A0A067D001_CITSI</name>
<evidence type="ECO:0000313" key="4">
    <source>
        <dbReference type="Proteomes" id="UP000027120"/>
    </source>
</evidence>
<dbReference type="PANTHER" id="PTHR33463">
    <property type="entry name" value="NB-ARC DOMAIN-CONTAINING PROTEIN-RELATED"/>
    <property type="match status" value="1"/>
</dbReference>
<reference evidence="3 4" key="1">
    <citation type="submission" date="2014-04" db="EMBL/GenBank/DDBJ databases">
        <authorList>
            <consortium name="International Citrus Genome Consortium"/>
            <person name="Gmitter F."/>
            <person name="Chen C."/>
            <person name="Farmerie W."/>
            <person name="Harkins T."/>
            <person name="Desany B."/>
            <person name="Mohiuddin M."/>
            <person name="Kodira C."/>
            <person name="Borodovsky M."/>
            <person name="Lomsadze A."/>
            <person name="Burns P."/>
            <person name="Jenkins J."/>
            <person name="Prochnik S."/>
            <person name="Shu S."/>
            <person name="Chapman J."/>
            <person name="Pitluck S."/>
            <person name="Schmutz J."/>
            <person name="Rokhsar D."/>
        </authorList>
    </citation>
    <scope>NUCLEOTIDE SEQUENCE</scope>
</reference>
<dbReference type="Gene3D" id="3.80.10.10">
    <property type="entry name" value="Ribonuclease Inhibitor"/>
    <property type="match status" value="1"/>
</dbReference>
<accession>A0A067D001</accession>
<protein>
    <recommendedName>
        <fullName evidence="2">Disease resistance protein At4g27190-like leucine-rich repeats domain-containing protein</fullName>
    </recommendedName>
</protein>
<dbReference type="InterPro" id="IPR050905">
    <property type="entry name" value="Plant_NBS-LRR"/>
</dbReference>
<evidence type="ECO:0000259" key="2">
    <source>
        <dbReference type="Pfam" id="PF23247"/>
    </source>
</evidence>
<sequence>MLVGVESEKHVPANESVRRIYFTQLCSLALREVPKLTSLGLNLETATTTSEIVGDDDCDEALFNDKVIFPCLEKLELFSTNIKKIWPDRFLATFSCQNLTYMIVDCCGDLKFLFLSSMVNHLVQLKELKIRDCVSMEGVVNDTGLAKEAKMTEMVFHSLVFLELNGLPKLTRFATGNSVQFPSLVKLFIDDCPNLEDSSLVVNVQK</sequence>
<dbReference type="PANTHER" id="PTHR33463:SF203">
    <property type="entry name" value="AAA+ ATPASE DOMAIN-CONTAINING PROTEIN"/>
    <property type="match status" value="1"/>
</dbReference>
<dbReference type="InterPro" id="IPR032675">
    <property type="entry name" value="LRR_dom_sf"/>
</dbReference>
<evidence type="ECO:0000313" key="3">
    <source>
        <dbReference type="EMBL" id="KDO36083.1"/>
    </source>
</evidence>
<dbReference type="SUPFAM" id="SSF52047">
    <property type="entry name" value="RNI-like"/>
    <property type="match status" value="1"/>
</dbReference>
<keyword evidence="4" id="KW-1185">Reference proteome</keyword>
<dbReference type="EMBL" id="KK795918">
    <property type="protein sequence ID" value="KDO36083.1"/>
    <property type="molecule type" value="Genomic_DNA"/>
</dbReference>
<dbReference type="Proteomes" id="UP000027120">
    <property type="component" value="Unassembled WGS sequence"/>
</dbReference>
<evidence type="ECO:0000256" key="1">
    <source>
        <dbReference type="ARBA" id="ARBA00022821"/>
    </source>
</evidence>
<feature type="domain" description="Disease resistance protein At4g27190-like leucine-rich repeats" evidence="2">
    <location>
        <begin position="72"/>
        <end position="196"/>
    </location>
</feature>
<gene>
    <name evidence="3" type="ORF">CISIN_1g028648mg</name>
</gene>
<keyword evidence="1" id="KW-0611">Plant defense</keyword>
<proteinExistence type="predicted"/>